<comment type="caution">
    <text evidence="1">The sequence shown here is derived from an EMBL/GenBank/DDBJ whole genome shotgun (WGS) entry which is preliminary data.</text>
</comment>
<keyword evidence="2" id="KW-1185">Reference proteome</keyword>
<accession>A0A2N5UHM9</accession>
<name>A0A2N5UHM9_9BASI</name>
<reference evidence="1 2" key="1">
    <citation type="submission" date="2017-11" db="EMBL/GenBank/DDBJ databases">
        <title>De novo assembly and phasing of dikaryotic genomes from two isolates of Puccinia coronata f. sp. avenae, the causal agent of oat crown rust.</title>
        <authorList>
            <person name="Miller M.E."/>
            <person name="Zhang Y."/>
            <person name="Omidvar V."/>
            <person name="Sperschneider J."/>
            <person name="Schwessinger B."/>
            <person name="Raley C."/>
            <person name="Palmer J.M."/>
            <person name="Garnica D."/>
            <person name="Upadhyaya N."/>
            <person name="Rathjen J."/>
            <person name="Taylor J.M."/>
            <person name="Park R.F."/>
            <person name="Dodds P.N."/>
            <person name="Hirsch C.D."/>
            <person name="Kianian S.F."/>
            <person name="Figueroa M."/>
        </authorList>
    </citation>
    <scope>NUCLEOTIDE SEQUENCE [LARGE SCALE GENOMIC DNA]</scope>
    <source>
        <strain evidence="1">12NC29</strain>
    </source>
</reference>
<dbReference type="OrthoDB" id="75343at2759"/>
<protein>
    <submittedName>
        <fullName evidence="1">Uncharacterized protein</fullName>
    </submittedName>
</protein>
<proteinExistence type="predicted"/>
<evidence type="ECO:0000313" key="2">
    <source>
        <dbReference type="Proteomes" id="UP000235388"/>
    </source>
</evidence>
<dbReference type="Proteomes" id="UP000235388">
    <property type="component" value="Unassembled WGS sequence"/>
</dbReference>
<dbReference type="EMBL" id="PGCJ01000226">
    <property type="protein sequence ID" value="PLW37197.1"/>
    <property type="molecule type" value="Genomic_DNA"/>
</dbReference>
<gene>
    <name evidence="1" type="ORF">PCANC_24093</name>
</gene>
<dbReference type="AlphaFoldDB" id="A0A2N5UHM9"/>
<organism evidence="1 2">
    <name type="scientific">Puccinia coronata f. sp. avenae</name>
    <dbReference type="NCBI Taxonomy" id="200324"/>
    <lineage>
        <taxon>Eukaryota</taxon>
        <taxon>Fungi</taxon>
        <taxon>Dikarya</taxon>
        <taxon>Basidiomycota</taxon>
        <taxon>Pucciniomycotina</taxon>
        <taxon>Pucciniomycetes</taxon>
        <taxon>Pucciniales</taxon>
        <taxon>Pucciniaceae</taxon>
        <taxon>Puccinia</taxon>
    </lineage>
</organism>
<dbReference type="STRING" id="200324.A0A2N5UHM9"/>
<sequence length="204" mass="22157">RLPFLRRAVLDLLTSELPKRRMCPGPAWERITAGDASVDLCHLRLRPASFVESSLFLSGLSSRAPLILGSKRCTVFASLAFLKSDDKLTGQEPGTTAAERVEIYKYLHWTRLGQAGQESCVAKTLLSGGMGLGLGAMFSLMSSSFAYKDPLRRDPTFDTMNHQWMSVGRTGSATVYGKNLVQSQVSPGSQNTSITSVQGQPVVT</sequence>
<feature type="non-terminal residue" evidence="1">
    <location>
        <position position="1"/>
    </location>
</feature>
<evidence type="ECO:0000313" key="1">
    <source>
        <dbReference type="EMBL" id="PLW37197.1"/>
    </source>
</evidence>